<dbReference type="GO" id="GO:0016020">
    <property type="term" value="C:membrane"/>
    <property type="evidence" value="ECO:0007669"/>
    <property type="project" value="UniProtKB-SubCell"/>
</dbReference>
<evidence type="ECO:0000256" key="2">
    <source>
        <dbReference type="ARBA" id="ARBA00008749"/>
    </source>
</evidence>
<dbReference type="OrthoDB" id="19906at2"/>
<dbReference type="AlphaFoldDB" id="A0A1H6FYS3"/>
<keyword evidence="6" id="KW-0560">Oxidoreductase</keyword>
<evidence type="ECO:0000256" key="8">
    <source>
        <dbReference type="ARBA" id="ARBA00023098"/>
    </source>
</evidence>
<feature type="transmembrane region" description="Helical" evidence="11">
    <location>
        <begin position="245"/>
        <end position="270"/>
    </location>
</feature>
<keyword evidence="4" id="KW-0276">Fatty acid metabolism</keyword>
<dbReference type="RefSeq" id="WP_093118239.1">
    <property type="nucleotide sequence ID" value="NZ_FNWJ01000002.1"/>
</dbReference>
<dbReference type="GO" id="GO:0016717">
    <property type="term" value="F:oxidoreductase activity, acting on paired donors, with oxidation of a pair of donors resulting in the reduction of molecular oxygen to two molecules of water"/>
    <property type="evidence" value="ECO:0007669"/>
    <property type="project" value="InterPro"/>
</dbReference>
<keyword evidence="7" id="KW-0408">Iron</keyword>
<dbReference type="EMBL" id="FNWJ01000002">
    <property type="protein sequence ID" value="SEH14865.1"/>
    <property type="molecule type" value="Genomic_DNA"/>
</dbReference>
<keyword evidence="8" id="KW-0443">Lipid metabolism</keyword>
<comment type="similarity">
    <text evidence="2">Belongs to the fatty acid desaturase type 2 family.</text>
</comment>
<feature type="transmembrane region" description="Helical" evidence="11">
    <location>
        <begin position="91"/>
        <end position="113"/>
    </location>
</feature>
<dbReference type="InterPro" id="IPR005804">
    <property type="entry name" value="FA_desaturase_dom"/>
</dbReference>
<dbReference type="CDD" id="cd03505">
    <property type="entry name" value="Delta9-FADS-like"/>
    <property type="match status" value="1"/>
</dbReference>
<keyword evidence="14" id="KW-1185">Reference proteome</keyword>
<proteinExistence type="inferred from homology"/>
<evidence type="ECO:0000256" key="7">
    <source>
        <dbReference type="ARBA" id="ARBA00023004"/>
    </source>
</evidence>
<feature type="region of interest" description="Disordered" evidence="10">
    <location>
        <begin position="1"/>
        <end position="52"/>
    </location>
</feature>
<evidence type="ECO:0000313" key="13">
    <source>
        <dbReference type="EMBL" id="SEH14865.1"/>
    </source>
</evidence>
<dbReference type="PANTHER" id="PTHR11351">
    <property type="entry name" value="ACYL-COA DESATURASE"/>
    <property type="match status" value="1"/>
</dbReference>
<feature type="domain" description="Fatty acid desaturase" evidence="12">
    <location>
        <begin position="93"/>
        <end position="314"/>
    </location>
</feature>
<feature type="compositionally biased region" description="Polar residues" evidence="10">
    <location>
        <begin position="1"/>
        <end position="15"/>
    </location>
</feature>
<organism evidence="13 14">
    <name type="scientific">Thermoleophilum album</name>
    <dbReference type="NCBI Taxonomy" id="29539"/>
    <lineage>
        <taxon>Bacteria</taxon>
        <taxon>Bacillati</taxon>
        <taxon>Actinomycetota</taxon>
        <taxon>Thermoleophilia</taxon>
        <taxon>Thermoleophilales</taxon>
        <taxon>Thermoleophilaceae</taxon>
        <taxon>Thermoleophilum</taxon>
    </lineage>
</organism>
<gene>
    <name evidence="13" type="ORF">SAMN02745716_1764</name>
</gene>
<evidence type="ECO:0000256" key="6">
    <source>
        <dbReference type="ARBA" id="ARBA00023002"/>
    </source>
</evidence>
<dbReference type="Proteomes" id="UP000222056">
    <property type="component" value="Unassembled WGS sequence"/>
</dbReference>
<dbReference type="STRING" id="29539.SAMN02745716_1764"/>
<dbReference type="PRINTS" id="PR00075">
    <property type="entry name" value="FACDDSATRASE"/>
</dbReference>
<dbReference type="InterPro" id="IPR015876">
    <property type="entry name" value="Acyl-CoA_DS"/>
</dbReference>
<accession>A0A1H6FYS3</accession>
<evidence type="ECO:0000256" key="4">
    <source>
        <dbReference type="ARBA" id="ARBA00022832"/>
    </source>
</evidence>
<dbReference type="GO" id="GO:0006631">
    <property type="term" value="P:fatty acid metabolic process"/>
    <property type="evidence" value="ECO:0007669"/>
    <property type="project" value="UniProtKB-KW"/>
</dbReference>
<reference evidence="14" key="1">
    <citation type="submission" date="2016-10" db="EMBL/GenBank/DDBJ databases">
        <authorList>
            <person name="Varghese N."/>
            <person name="Submissions S."/>
        </authorList>
    </citation>
    <scope>NUCLEOTIDE SEQUENCE [LARGE SCALE GENOMIC DNA]</scope>
    <source>
        <strain evidence="14">ATCC 35263</strain>
    </source>
</reference>
<feature type="transmembrane region" description="Helical" evidence="11">
    <location>
        <begin position="61"/>
        <end position="85"/>
    </location>
</feature>
<keyword evidence="3 11" id="KW-0812">Transmembrane</keyword>
<dbReference type="Pfam" id="PF00487">
    <property type="entry name" value="FA_desaturase"/>
    <property type="match status" value="1"/>
</dbReference>
<evidence type="ECO:0000256" key="9">
    <source>
        <dbReference type="ARBA" id="ARBA00023136"/>
    </source>
</evidence>
<name>A0A1H6FYS3_THEAL</name>
<evidence type="ECO:0000256" key="11">
    <source>
        <dbReference type="SAM" id="Phobius"/>
    </source>
</evidence>
<evidence type="ECO:0000259" key="12">
    <source>
        <dbReference type="Pfam" id="PF00487"/>
    </source>
</evidence>
<protein>
    <submittedName>
        <fullName evidence="13">Stearoyl-CoA desaturase (Delta-9 desaturase)</fullName>
    </submittedName>
</protein>
<keyword evidence="9 11" id="KW-0472">Membrane</keyword>
<dbReference type="PANTHER" id="PTHR11351:SF3">
    <property type="entry name" value="BLL4393 PROTEIN"/>
    <property type="match status" value="1"/>
</dbReference>
<evidence type="ECO:0000256" key="3">
    <source>
        <dbReference type="ARBA" id="ARBA00022692"/>
    </source>
</evidence>
<feature type="transmembrane region" description="Helical" evidence="11">
    <location>
        <begin position="214"/>
        <end position="233"/>
    </location>
</feature>
<evidence type="ECO:0000313" key="14">
    <source>
        <dbReference type="Proteomes" id="UP000222056"/>
    </source>
</evidence>
<evidence type="ECO:0000256" key="10">
    <source>
        <dbReference type="SAM" id="MobiDB-lite"/>
    </source>
</evidence>
<comment type="subcellular location">
    <subcellularLocation>
        <location evidence="1">Membrane</location>
        <topology evidence="1">Multi-pass membrane protein</topology>
    </subcellularLocation>
</comment>
<keyword evidence="5 11" id="KW-1133">Transmembrane helix</keyword>
<sequence>MGNSQGPTATTTRPSSDSREHAYGAATGGRNHHPSSVRQSQKPPSPAREHEDGQLPLAHKLTILGGVIVPFAGTIAAVVLLWNQFVFAHDLVMLAVGYVLSALGITVGFHRYFTHRSFETKPFVRYTLAVLGSAAVQGPVIGWVADHRRHHAHSDQDGDPHSPHVGHGRGLRGALKGLYWAHMGWLFDGSTRGNRQRYAPELFEDRGIVLIDRLFVPIVAASLVLPFGLGWLIGGSLTSALTGLVWGGLVRIFFLHHITWSINSVCHFFGRRRFETEDRSTNVFWLALPSMGESWHHNHHAFPRSAEHGLRWWEIDVSALVIKGLERLGLAWNVVRVQPERQRQRLAANET</sequence>
<evidence type="ECO:0000256" key="5">
    <source>
        <dbReference type="ARBA" id="ARBA00022989"/>
    </source>
</evidence>
<evidence type="ECO:0000256" key="1">
    <source>
        <dbReference type="ARBA" id="ARBA00004141"/>
    </source>
</evidence>